<evidence type="ECO:0000313" key="1">
    <source>
        <dbReference type="EMBL" id="ELP94461.1"/>
    </source>
</evidence>
<name>A0A0A1UDP3_ENTIV</name>
<keyword evidence="2" id="KW-1185">Reference proteome</keyword>
<reference evidence="1 2" key="1">
    <citation type="submission" date="2012-10" db="EMBL/GenBank/DDBJ databases">
        <authorList>
            <person name="Zafar N."/>
            <person name="Inman J."/>
            <person name="Hall N."/>
            <person name="Lorenzi H."/>
            <person name="Caler E."/>
        </authorList>
    </citation>
    <scope>NUCLEOTIDE SEQUENCE [LARGE SCALE GENOMIC DNA]</scope>
    <source>
        <strain evidence="1 2">IP1</strain>
    </source>
</reference>
<dbReference type="OrthoDB" id="27835at2759"/>
<evidence type="ECO:0000313" key="2">
    <source>
        <dbReference type="Proteomes" id="UP000014680"/>
    </source>
</evidence>
<dbReference type="KEGG" id="eiv:EIN_047540"/>
<dbReference type="GeneID" id="14893447"/>
<accession>A0A0A1UDP3</accession>
<dbReference type="Proteomes" id="UP000014680">
    <property type="component" value="Unassembled WGS sequence"/>
</dbReference>
<dbReference type="EMBL" id="KB206215">
    <property type="protein sequence ID" value="ELP94461.1"/>
    <property type="molecule type" value="Genomic_DNA"/>
</dbReference>
<protein>
    <submittedName>
        <fullName evidence="1">Uncharacterized protein</fullName>
    </submittedName>
</protein>
<dbReference type="AlphaFoldDB" id="A0A0A1UDP3"/>
<sequence length="198" mass="23241">MYNCMTDLIKFTKKSDSQRLCEKYMEIRNYLSCEQAFFLVLLNKKYDFVICKPTKRSLVTGQLVKLKMLHSENETLDVINFIEERCKESMNQDIQRGISETTACRRYTNNKIAENHHLLIDLLRLNGYVFNTSFSSGKHNSTKLETVVNIFFDKIVYSQKEIKTVGKAINQYFFNEIKGKREVSFQANTPTLQKFILN</sequence>
<dbReference type="OMA" id="RCKESMN"/>
<dbReference type="RefSeq" id="XP_004261232.1">
    <property type="nucleotide sequence ID" value="XM_004261184.1"/>
</dbReference>
<proteinExistence type="predicted"/>
<organism evidence="1 2">
    <name type="scientific">Entamoeba invadens IP1</name>
    <dbReference type="NCBI Taxonomy" id="370355"/>
    <lineage>
        <taxon>Eukaryota</taxon>
        <taxon>Amoebozoa</taxon>
        <taxon>Evosea</taxon>
        <taxon>Archamoebae</taxon>
        <taxon>Mastigamoebida</taxon>
        <taxon>Entamoebidae</taxon>
        <taxon>Entamoeba</taxon>
    </lineage>
</organism>
<dbReference type="VEuPathDB" id="AmoebaDB:EIN_047540"/>
<gene>
    <name evidence="1" type="ORF">EIN_047540</name>
</gene>